<dbReference type="AlphaFoldDB" id="A0AAV5HIV5"/>
<reference evidence="2 3" key="1">
    <citation type="journal article" date="2021" name="Commun. Biol.">
        <title>The genome of Shorea leprosula (Dipterocarpaceae) highlights the ecological relevance of drought in aseasonal tropical rainforests.</title>
        <authorList>
            <person name="Ng K.K.S."/>
            <person name="Kobayashi M.J."/>
            <person name="Fawcett J.A."/>
            <person name="Hatakeyama M."/>
            <person name="Paape T."/>
            <person name="Ng C.H."/>
            <person name="Ang C.C."/>
            <person name="Tnah L.H."/>
            <person name="Lee C.T."/>
            <person name="Nishiyama T."/>
            <person name="Sese J."/>
            <person name="O'Brien M.J."/>
            <person name="Copetti D."/>
            <person name="Mohd Noor M.I."/>
            <person name="Ong R.C."/>
            <person name="Putra M."/>
            <person name="Sireger I.Z."/>
            <person name="Indrioko S."/>
            <person name="Kosugi Y."/>
            <person name="Izuno A."/>
            <person name="Isagi Y."/>
            <person name="Lee S.L."/>
            <person name="Shimizu K.K."/>
        </authorList>
    </citation>
    <scope>NUCLEOTIDE SEQUENCE [LARGE SCALE GENOMIC DNA]</scope>
    <source>
        <strain evidence="2">214</strain>
    </source>
</reference>
<sequence length="128" mass="13442">MSAADDGDLPNIAPSSSGGLNSGFETVSPASVFQSVSPRSRRSGDGGLGTYAGVQSSAHGWDCSPVFSEGREQNLEMFKETNLGHNRSPRVAGKSIERITKNIDHGDLTVESSDSQNSILYHEGATDG</sequence>
<organism evidence="2 3">
    <name type="scientific">Rubroshorea leprosula</name>
    <dbReference type="NCBI Taxonomy" id="152421"/>
    <lineage>
        <taxon>Eukaryota</taxon>
        <taxon>Viridiplantae</taxon>
        <taxon>Streptophyta</taxon>
        <taxon>Embryophyta</taxon>
        <taxon>Tracheophyta</taxon>
        <taxon>Spermatophyta</taxon>
        <taxon>Magnoliopsida</taxon>
        <taxon>eudicotyledons</taxon>
        <taxon>Gunneridae</taxon>
        <taxon>Pentapetalae</taxon>
        <taxon>rosids</taxon>
        <taxon>malvids</taxon>
        <taxon>Malvales</taxon>
        <taxon>Dipterocarpaceae</taxon>
        <taxon>Rubroshorea</taxon>
    </lineage>
</organism>
<feature type="region of interest" description="Disordered" evidence="1">
    <location>
        <begin position="1"/>
        <end position="58"/>
    </location>
</feature>
<dbReference type="EMBL" id="BPVZ01000001">
    <property type="protein sequence ID" value="GKU86675.1"/>
    <property type="molecule type" value="Genomic_DNA"/>
</dbReference>
<proteinExistence type="predicted"/>
<evidence type="ECO:0000313" key="3">
    <source>
        <dbReference type="Proteomes" id="UP001054252"/>
    </source>
</evidence>
<evidence type="ECO:0000313" key="2">
    <source>
        <dbReference type="EMBL" id="GKU86675.1"/>
    </source>
</evidence>
<accession>A0AAV5HIV5</accession>
<name>A0AAV5HIV5_9ROSI</name>
<comment type="caution">
    <text evidence="2">The sequence shown here is derived from an EMBL/GenBank/DDBJ whole genome shotgun (WGS) entry which is preliminary data.</text>
</comment>
<feature type="compositionally biased region" description="Polar residues" evidence="1">
    <location>
        <begin position="13"/>
        <end position="38"/>
    </location>
</feature>
<gene>
    <name evidence="2" type="ORF">SLEP1_g1168</name>
</gene>
<feature type="region of interest" description="Disordered" evidence="1">
    <location>
        <begin position="108"/>
        <end position="128"/>
    </location>
</feature>
<protein>
    <submittedName>
        <fullName evidence="2">Uncharacterized protein</fullName>
    </submittedName>
</protein>
<keyword evidence="3" id="KW-1185">Reference proteome</keyword>
<evidence type="ECO:0000256" key="1">
    <source>
        <dbReference type="SAM" id="MobiDB-lite"/>
    </source>
</evidence>
<dbReference type="Proteomes" id="UP001054252">
    <property type="component" value="Unassembled WGS sequence"/>
</dbReference>
<feature type="compositionally biased region" description="Polar residues" evidence="1">
    <location>
        <begin position="110"/>
        <end position="119"/>
    </location>
</feature>